<dbReference type="AlphaFoldDB" id="A0A3L7AJT9"/>
<evidence type="ECO:0000313" key="5">
    <source>
        <dbReference type="Proteomes" id="UP000269692"/>
    </source>
</evidence>
<name>A0A3L7AJT9_9HYPH</name>
<keyword evidence="2" id="KW-0732">Signal</keyword>
<reference evidence="4 5" key="1">
    <citation type="submission" date="2018-10" db="EMBL/GenBank/DDBJ databases">
        <title>Xanthobacter tagetidis genome sequencing and assembly.</title>
        <authorList>
            <person name="Maclea K.S."/>
            <person name="Goen A.E."/>
            <person name="Fatima S.A."/>
        </authorList>
    </citation>
    <scope>NUCLEOTIDE SEQUENCE [LARGE SCALE GENOMIC DNA]</scope>
    <source>
        <strain evidence="4 5">ATCC 700314</strain>
    </source>
</reference>
<evidence type="ECO:0000259" key="3">
    <source>
        <dbReference type="Pfam" id="PF04773"/>
    </source>
</evidence>
<dbReference type="Proteomes" id="UP000269692">
    <property type="component" value="Unassembled WGS sequence"/>
</dbReference>
<feature type="compositionally biased region" description="Gly residues" evidence="1">
    <location>
        <begin position="342"/>
        <end position="351"/>
    </location>
</feature>
<feature type="compositionally biased region" description="Pro residues" evidence="1">
    <location>
        <begin position="355"/>
        <end position="381"/>
    </location>
</feature>
<evidence type="ECO:0000313" key="4">
    <source>
        <dbReference type="EMBL" id="RLP80517.1"/>
    </source>
</evidence>
<evidence type="ECO:0000256" key="2">
    <source>
        <dbReference type="SAM" id="SignalP"/>
    </source>
</evidence>
<dbReference type="Pfam" id="PF04773">
    <property type="entry name" value="FecR"/>
    <property type="match status" value="1"/>
</dbReference>
<feature type="signal peptide" evidence="2">
    <location>
        <begin position="1"/>
        <end position="28"/>
    </location>
</feature>
<feature type="chain" id="PRO_5018222523" description="FecR protein domain-containing protein" evidence="2">
    <location>
        <begin position="29"/>
        <end position="381"/>
    </location>
</feature>
<gene>
    <name evidence="4" type="ORF">D9R14_05550</name>
</gene>
<dbReference type="OrthoDB" id="6038785at2"/>
<organism evidence="4 5">
    <name type="scientific">Xanthobacter tagetidis</name>
    <dbReference type="NCBI Taxonomy" id="60216"/>
    <lineage>
        <taxon>Bacteria</taxon>
        <taxon>Pseudomonadati</taxon>
        <taxon>Pseudomonadota</taxon>
        <taxon>Alphaproteobacteria</taxon>
        <taxon>Hyphomicrobiales</taxon>
        <taxon>Xanthobacteraceae</taxon>
        <taxon>Xanthobacter</taxon>
    </lineage>
</organism>
<comment type="caution">
    <text evidence="4">The sequence shown here is derived from an EMBL/GenBank/DDBJ whole genome shotgun (WGS) entry which is preliminary data.</text>
</comment>
<keyword evidence="5" id="KW-1185">Reference proteome</keyword>
<sequence length="381" mass="38141">MPISTPARLLASVASLALVAASGAPALAQNPQVGTAAAVNPRATGQGGARVLELGSSIIHRERIQTSDTGSVQVMFVDKTTLNIGPGSNLVIDEFVYDPNKKAGSMALSLTKGAVRFVGGAASHTGGAEVKTPVATIGIRGGVAGITHLGGETRAILQFGTLTVQGPSGEPIVVRRPGFMVVIGPNGVSGPVRVTQAEIDALIAKTLSQGRQTGGRPGTTPDLAGLAPNAGGPCSMPAQGQTTMDLAAVSCRYFNTQLQNQVDTVAEQASQQGQTNVLVPVYVPPPPYGPGGYGPGGYGPGGYGPGGYGGGGNPNPGPIFPGFPNLPNWPNLPNFPNFPGFPGTGGGGNLAGGPPTTPPINSPPPPVTPPPPPPTCIPPYC</sequence>
<evidence type="ECO:0000256" key="1">
    <source>
        <dbReference type="SAM" id="MobiDB-lite"/>
    </source>
</evidence>
<dbReference type="RefSeq" id="WP_121622310.1">
    <property type="nucleotide sequence ID" value="NZ_JACIIW010000006.1"/>
</dbReference>
<feature type="domain" description="FecR protein" evidence="3">
    <location>
        <begin position="63"/>
        <end position="160"/>
    </location>
</feature>
<dbReference type="EMBL" id="RCTF01000003">
    <property type="protein sequence ID" value="RLP80517.1"/>
    <property type="molecule type" value="Genomic_DNA"/>
</dbReference>
<accession>A0A3L7AJT9</accession>
<proteinExistence type="predicted"/>
<feature type="region of interest" description="Disordered" evidence="1">
    <location>
        <begin position="340"/>
        <end position="381"/>
    </location>
</feature>
<protein>
    <recommendedName>
        <fullName evidence="3">FecR protein domain-containing protein</fullName>
    </recommendedName>
</protein>
<dbReference type="InterPro" id="IPR006860">
    <property type="entry name" value="FecR"/>
</dbReference>